<dbReference type="RefSeq" id="WP_046097167.1">
    <property type="nucleotide sequence ID" value="NZ_JZXN01000018.1"/>
</dbReference>
<name>A0A0F5H067_9BACT</name>
<dbReference type="Proteomes" id="UP000033750">
    <property type="component" value="Unassembled WGS sequence"/>
</dbReference>
<evidence type="ECO:0000259" key="2">
    <source>
        <dbReference type="Pfam" id="PF02481"/>
    </source>
</evidence>
<dbReference type="OrthoDB" id="9785707at2"/>
<dbReference type="GO" id="GO:0009294">
    <property type="term" value="P:DNA-mediated transformation"/>
    <property type="evidence" value="ECO:0007669"/>
    <property type="project" value="InterPro"/>
</dbReference>
<dbReference type="Gene3D" id="3.40.50.450">
    <property type="match status" value="1"/>
</dbReference>
<reference evidence="3 4" key="1">
    <citation type="submission" date="2015-03" db="EMBL/GenBank/DDBJ databases">
        <title>Genome sequence of Mycoplasma meleagridis strain ATCC 25294.</title>
        <authorList>
            <person name="Yacoub E."/>
            <person name="Blanchard A."/>
            <person name="Sirand-Pugnet P."/>
            <person name="Mardassi B.B.A."/>
        </authorList>
    </citation>
    <scope>NUCLEOTIDE SEQUENCE [LARGE SCALE GENOMIC DNA]</scope>
    <source>
        <strain evidence="3 4">ATCC 25294</strain>
    </source>
</reference>
<sequence length="243" mass="28256">MEETLVYLTWKYKGNIKDIYYALRNKEETNKAELTQFLLELEKQNIEYITVLDDNYPSDLKIVKYSPYVLFYKGNLELLKNNKICLTADYDNDICKNNIQNNIEILVKNNTLVTTNFKNLDAYIIQKWREKEGNIIFPLANGIGFNNEEIIDEKELLISMYPPNVNPKLERYRERNVLISLLCKYLICYSAKNNSGIINLALSFANVGKEVYCYPGYSLDDGNTFLIKSGANMITGLADIYYY</sequence>
<feature type="domain" description="Smf/DprA SLOG" evidence="2">
    <location>
        <begin position="48"/>
        <end position="241"/>
    </location>
</feature>
<comment type="similarity">
    <text evidence="1">Belongs to the DprA/Smf family.</text>
</comment>
<keyword evidence="4" id="KW-1185">Reference proteome</keyword>
<dbReference type="EMBL" id="JZXN01000018">
    <property type="protein sequence ID" value="KKB26603.1"/>
    <property type="molecule type" value="Genomic_DNA"/>
</dbReference>
<dbReference type="AlphaFoldDB" id="A0A0F5H067"/>
<evidence type="ECO:0000313" key="3">
    <source>
        <dbReference type="EMBL" id="KKB26603.1"/>
    </source>
</evidence>
<evidence type="ECO:0000313" key="4">
    <source>
        <dbReference type="Proteomes" id="UP000033750"/>
    </source>
</evidence>
<proteinExistence type="inferred from homology"/>
<organism evidence="3 4">
    <name type="scientific">Mycoplasmopsis meleagridis ATCC 25294</name>
    <dbReference type="NCBI Taxonomy" id="1264554"/>
    <lineage>
        <taxon>Bacteria</taxon>
        <taxon>Bacillati</taxon>
        <taxon>Mycoplasmatota</taxon>
        <taxon>Mycoplasmoidales</taxon>
        <taxon>Metamycoplasmataceae</taxon>
        <taxon>Mycoplasmopsis</taxon>
    </lineage>
</organism>
<evidence type="ECO:0000256" key="1">
    <source>
        <dbReference type="ARBA" id="ARBA00006525"/>
    </source>
</evidence>
<dbReference type="PATRIC" id="fig|1264554.4.peg.509"/>
<accession>A0A0F5H067</accession>
<gene>
    <name evidence="3" type="ORF">MMELEA_02100</name>
</gene>
<comment type="caution">
    <text evidence="3">The sequence shown here is derived from an EMBL/GenBank/DDBJ whole genome shotgun (WGS) entry which is preliminary data.</text>
</comment>
<dbReference type="InterPro" id="IPR003488">
    <property type="entry name" value="DprA"/>
</dbReference>
<dbReference type="PANTHER" id="PTHR43022">
    <property type="entry name" value="PROTEIN SMF"/>
    <property type="match status" value="1"/>
</dbReference>
<dbReference type="STRING" id="29561.MM26B8_00930"/>
<dbReference type="InterPro" id="IPR057666">
    <property type="entry name" value="DrpA_SLOG"/>
</dbReference>
<dbReference type="Pfam" id="PF02481">
    <property type="entry name" value="DNA_processg_A"/>
    <property type="match status" value="1"/>
</dbReference>
<dbReference type="PANTHER" id="PTHR43022:SF1">
    <property type="entry name" value="PROTEIN SMF"/>
    <property type="match status" value="1"/>
</dbReference>
<protein>
    <submittedName>
        <fullName evidence="3">SMF family protein, DNA processing chain A(DprA)</fullName>
    </submittedName>
</protein>